<name>A0ABV6RXD0_9GAMM</name>
<feature type="transmembrane region" description="Helical" evidence="1">
    <location>
        <begin position="6"/>
        <end position="28"/>
    </location>
</feature>
<feature type="transmembrane region" description="Helical" evidence="1">
    <location>
        <begin position="88"/>
        <end position="110"/>
    </location>
</feature>
<gene>
    <name evidence="2" type="ORF">ACFFGH_25750</name>
</gene>
<evidence type="ECO:0000256" key="1">
    <source>
        <dbReference type="SAM" id="Phobius"/>
    </source>
</evidence>
<keyword evidence="1" id="KW-0812">Transmembrane</keyword>
<protein>
    <submittedName>
        <fullName evidence="2">DUF1772 domain-containing protein</fullName>
    </submittedName>
</protein>
<dbReference type="RefSeq" id="WP_386673690.1">
    <property type="nucleotide sequence ID" value="NZ_JBHLTG010000007.1"/>
</dbReference>
<sequence length="160" mass="16686">MTVLDVLDVLVVVAVPLMGLAGGTFWAFSTGVMPGLRRTDDDTFVTVMRSINRAVLNPLFLVPIFLSPLLLAWAAFLELGGPRGLLLLSAALVYFVGAVVVTLVGNVPLNNALDGSVSASKDARAAFERRWNILNGIRSGASVAAITLAIAALTHGPGTS</sequence>
<dbReference type="InterPro" id="IPR013901">
    <property type="entry name" value="Anthrone_oxy"/>
</dbReference>
<keyword evidence="1" id="KW-1133">Transmembrane helix</keyword>
<evidence type="ECO:0000313" key="2">
    <source>
        <dbReference type="EMBL" id="MFC0681249.1"/>
    </source>
</evidence>
<feature type="transmembrane region" description="Helical" evidence="1">
    <location>
        <begin position="131"/>
        <end position="153"/>
    </location>
</feature>
<reference evidence="2 3" key="1">
    <citation type="submission" date="2024-09" db="EMBL/GenBank/DDBJ databases">
        <authorList>
            <person name="Sun Q."/>
            <person name="Mori K."/>
        </authorList>
    </citation>
    <scope>NUCLEOTIDE SEQUENCE [LARGE SCALE GENOMIC DNA]</scope>
    <source>
        <strain evidence="2 3">KCTC 23076</strain>
    </source>
</reference>
<comment type="caution">
    <text evidence="2">The sequence shown here is derived from an EMBL/GenBank/DDBJ whole genome shotgun (WGS) entry which is preliminary data.</text>
</comment>
<dbReference type="EMBL" id="JBHLTG010000007">
    <property type="protein sequence ID" value="MFC0681249.1"/>
    <property type="molecule type" value="Genomic_DNA"/>
</dbReference>
<feature type="transmembrane region" description="Helical" evidence="1">
    <location>
        <begin position="54"/>
        <end position="76"/>
    </location>
</feature>
<keyword evidence="3" id="KW-1185">Reference proteome</keyword>
<evidence type="ECO:0000313" key="3">
    <source>
        <dbReference type="Proteomes" id="UP001589896"/>
    </source>
</evidence>
<dbReference type="Pfam" id="PF08592">
    <property type="entry name" value="Anthrone_oxy"/>
    <property type="match status" value="1"/>
</dbReference>
<dbReference type="Proteomes" id="UP001589896">
    <property type="component" value="Unassembled WGS sequence"/>
</dbReference>
<organism evidence="2 3">
    <name type="scientific">Lysobacter korlensis</name>
    <dbReference type="NCBI Taxonomy" id="553636"/>
    <lineage>
        <taxon>Bacteria</taxon>
        <taxon>Pseudomonadati</taxon>
        <taxon>Pseudomonadota</taxon>
        <taxon>Gammaproteobacteria</taxon>
        <taxon>Lysobacterales</taxon>
        <taxon>Lysobacteraceae</taxon>
        <taxon>Lysobacter</taxon>
    </lineage>
</organism>
<keyword evidence="1" id="KW-0472">Membrane</keyword>
<proteinExistence type="predicted"/>
<accession>A0ABV6RXD0</accession>